<accession>A0A6M3LFH2</accession>
<dbReference type="Pfam" id="PF01075">
    <property type="entry name" value="Glyco_transf_9"/>
    <property type="match status" value="1"/>
</dbReference>
<dbReference type="InterPro" id="IPR002495">
    <property type="entry name" value="Glyco_trans_8"/>
</dbReference>
<dbReference type="Gene3D" id="3.40.50.2000">
    <property type="entry name" value="Glycogen Phosphorylase B"/>
    <property type="match status" value="1"/>
</dbReference>
<dbReference type="GO" id="GO:0009244">
    <property type="term" value="P:lipopolysaccharide core region biosynthetic process"/>
    <property type="evidence" value="ECO:0007669"/>
    <property type="project" value="TreeGrafter"/>
</dbReference>
<dbReference type="InterPro" id="IPR002201">
    <property type="entry name" value="Glyco_trans_9"/>
</dbReference>
<dbReference type="PANTHER" id="PTHR30160:SF1">
    <property type="entry name" value="LIPOPOLYSACCHARIDE 1,2-N-ACETYLGLUCOSAMINETRANSFERASE-RELATED"/>
    <property type="match status" value="1"/>
</dbReference>
<evidence type="ECO:0000313" key="3">
    <source>
        <dbReference type="EMBL" id="QJA91835.1"/>
    </source>
</evidence>
<dbReference type="Gene3D" id="3.90.550.10">
    <property type="entry name" value="Spore Coat Polysaccharide Biosynthesis Protein SpsA, Chain A"/>
    <property type="match status" value="1"/>
</dbReference>
<gene>
    <name evidence="3" type="ORF">MM415B03246_0008</name>
</gene>
<dbReference type="InterPro" id="IPR029044">
    <property type="entry name" value="Nucleotide-diphossugar_trans"/>
</dbReference>
<name>A0A6M3LFH2_9ZZZZ</name>
<keyword evidence="2 3" id="KW-0808">Transferase</keyword>
<dbReference type="PANTHER" id="PTHR30160">
    <property type="entry name" value="TETRAACYLDISACCHARIDE 4'-KINASE-RELATED"/>
    <property type="match status" value="1"/>
</dbReference>
<dbReference type="SUPFAM" id="SSF53448">
    <property type="entry name" value="Nucleotide-diphospho-sugar transferases"/>
    <property type="match status" value="1"/>
</dbReference>
<keyword evidence="1" id="KW-0328">Glycosyltransferase</keyword>
<proteinExistence type="predicted"/>
<dbReference type="EMBL" id="MT143017">
    <property type="protein sequence ID" value="QJA91835.1"/>
    <property type="molecule type" value="Genomic_DNA"/>
</dbReference>
<dbReference type="AlphaFoldDB" id="A0A6M3LFH2"/>
<dbReference type="Pfam" id="PF01501">
    <property type="entry name" value="Glyco_transf_8"/>
    <property type="match status" value="1"/>
</dbReference>
<reference evidence="3" key="1">
    <citation type="submission" date="2020-03" db="EMBL/GenBank/DDBJ databases">
        <title>The deep terrestrial virosphere.</title>
        <authorList>
            <person name="Holmfeldt K."/>
            <person name="Nilsson E."/>
            <person name="Simone D."/>
            <person name="Lopez-Fernandez M."/>
            <person name="Wu X."/>
            <person name="de Brujin I."/>
            <person name="Lundin D."/>
            <person name="Andersson A."/>
            <person name="Bertilsson S."/>
            <person name="Dopson M."/>
        </authorList>
    </citation>
    <scope>NUCLEOTIDE SEQUENCE</scope>
    <source>
        <strain evidence="3">MM415B03246</strain>
    </source>
</reference>
<evidence type="ECO:0000256" key="2">
    <source>
        <dbReference type="ARBA" id="ARBA00022679"/>
    </source>
</evidence>
<dbReference type="GO" id="GO:0005829">
    <property type="term" value="C:cytosol"/>
    <property type="evidence" value="ECO:0007669"/>
    <property type="project" value="TreeGrafter"/>
</dbReference>
<sequence>MGKKTKKAIVTIVNGERYEDIWKRTESFFDRYAEKCDADIVVLQGVDGGDYPSPHWIKFGIYELLKKEYSRIAYIDADVIIRDDTPSLFDIVPEDRFGIFNEGLFSPRSICIHEIRKVYNVDIKEWNGKDYYNTGVFVCSRQHRYIFKVTDEIKPLRNGFGEQTYLNMKLLSNPQAKLFFLNYRFNRMSICDRATGMTRLDSYIIHYAGDGELLFEKMDRDIQRWKEDGPEYKYKKKIFIWSMGGLGDCIAAEPVIRYMNEKVYKNEDVYVMSARHELYNHIPGIRLSEKYPEGEFDAIYEMNTHQTPWSEFGKYCPFIYTHSVDWVSLATLGRMLPDKDKQIIQTFQKEHMKECTDVTETLDDLVLVHPGVGWETKTFPIEYWQKIIDDLSGLGFRIGIIGKHVSKEHSVLDVICPSNSVDFRDKLSIKGLLALISKARILVTNDSAPLFMAGAFNNYIVLIPTCKHPDLILPYRNGGDKYFRAAALYKKVIEEDEFKDPSAIKGWTMTLCPEGHTLDEYLPEAEDVVDKVIDFNDQWESTHCSINLKEKENGRQGLRCDKSDRDGCDFMEPDKRGSTDAVCREVFYPA</sequence>
<dbReference type="GO" id="GO:0008713">
    <property type="term" value="F:ADP-heptose-lipopolysaccharide heptosyltransferase activity"/>
    <property type="evidence" value="ECO:0007669"/>
    <property type="project" value="TreeGrafter"/>
</dbReference>
<evidence type="ECO:0000256" key="1">
    <source>
        <dbReference type="ARBA" id="ARBA00022676"/>
    </source>
</evidence>
<protein>
    <submittedName>
        <fullName evidence="3">Putative glycosyltransferase</fullName>
    </submittedName>
</protein>
<dbReference type="SUPFAM" id="SSF53756">
    <property type="entry name" value="UDP-Glycosyltransferase/glycogen phosphorylase"/>
    <property type="match status" value="1"/>
</dbReference>
<dbReference type="InterPro" id="IPR051199">
    <property type="entry name" value="LPS_LOS_Heptosyltrfase"/>
</dbReference>
<organism evidence="3">
    <name type="scientific">viral metagenome</name>
    <dbReference type="NCBI Taxonomy" id="1070528"/>
    <lineage>
        <taxon>unclassified sequences</taxon>
        <taxon>metagenomes</taxon>
        <taxon>organismal metagenomes</taxon>
    </lineage>
</organism>